<dbReference type="AlphaFoldDB" id="A0A8T4L5R1"/>
<organism evidence="1 2">
    <name type="scientific">Candidatus Iainarchaeum sp</name>
    <dbReference type="NCBI Taxonomy" id="3101447"/>
    <lineage>
        <taxon>Archaea</taxon>
        <taxon>Candidatus Iainarchaeota</taxon>
        <taxon>Candidatus Iainarchaeia</taxon>
        <taxon>Candidatus Iainarchaeales</taxon>
        <taxon>Candidatus Iainarchaeaceae</taxon>
        <taxon>Candidatus Iainarchaeum</taxon>
    </lineage>
</organism>
<protein>
    <submittedName>
        <fullName evidence="1">Uncharacterized protein</fullName>
    </submittedName>
</protein>
<comment type="caution">
    <text evidence="1">The sequence shown here is derived from an EMBL/GenBank/DDBJ whole genome shotgun (WGS) entry which is preliminary data.</text>
</comment>
<proteinExistence type="predicted"/>
<evidence type="ECO:0000313" key="1">
    <source>
        <dbReference type="EMBL" id="MBS3061192.1"/>
    </source>
</evidence>
<dbReference type="Proteomes" id="UP000675968">
    <property type="component" value="Unassembled WGS sequence"/>
</dbReference>
<dbReference type="EMBL" id="JAGVWC010000008">
    <property type="protein sequence ID" value="MBS3061192.1"/>
    <property type="molecule type" value="Genomic_DNA"/>
</dbReference>
<evidence type="ECO:0000313" key="2">
    <source>
        <dbReference type="Proteomes" id="UP000675968"/>
    </source>
</evidence>
<name>A0A8T4L5R1_9ARCH</name>
<gene>
    <name evidence="1" type="ORF">J4215_01255</name>
</gene>
<reference evidence="1" key="1">
    <citation type="submission" date="2021-03" db="EMBL/GenBank/DDBJ databases">
        <authorList>
            <person name="Jaffe A."/>
        </authorList>
    </citation>
    <scope>NUCLEOTIDE SEQUENCE</scope>
    <source>
        <strain evidence="1">RIFCSPLOWO2_01_FULL_AR10_48_17</strain>
    </source>
</reference>
<accession>A0A8T4L5R1</accession>
<reference evidence="1" key="2">
    <citation type="submission" date="2021-05" db="EMBL/GenBank/DDBJ databases">
        <title>Protein family content uncovers lineage relationships and bacterial pathway maintenance mechanisms in DPANN archaea.</title>
        <authorList>
            <person name="Castelle C.J."/>
            <person name="Meheust R."/>
            <person name="Jaffe A.L."/>
            <person name="Seitz K."/>
            <person name="Gong X."/>
            <person name="Baker B.J."/>
            <person name="Banfield J.F."/>
        </authorList>
    </citation>
    <scope>NUCLEOTIDE SEQUENCE</scope>
    <source>
        <strain evidence="1">RIFCSPLOWO2_01_FULL_AR10_48_17</strain>
    </source>
</reference>
<sequence>MRPKRPLRFGEKFNESIHIDRRTQNQPVIQRDELNWFKEPPTHSMELKAQARTVRRETENGKSIFYLKDLREHKPKTLKQALPLIRKKRAEQN</sequence>